<gene>
    <name evidence="1" type="ORF">GTP41_08405</name>
</gene>
<protein>
    <submittedName>
        <fullName evidence="1">Uncharacterized protein</fullName>
    </submittedName>
</protein>
<evidence type="ECO:0000313" key="2">
    <source>
        <dbReference type="Proteomes" id="UP000448575"/>
    </source>
</evidence>
<dbReference type="AlphaFoldDB" id="A0A6N9HF08"/>
<organism evidence="1 2">
    <name type="scientific">Pseudoduganella guangdongensis</name>
    <dbReference type="NCBI Taxonomy" id="2692179"/>
    <lineage>
        <taxon>Bacteria</taxon>
        <taxon>Pseudomonadati</taxon>
        <taxon>Pseudomonadota</taxon>
        <taxon>Betaproteobacteria</taxon>
        <taxon>Burkholderiales</taxon>
        <taxon>Oxalobacteraceae</taxon>
        <taxon>Telluria group</taxon>
        <taxon>Pseudoduganella</taxon>
    </lineage>
</organism>
<comment type="caution">
    <text evidence="1">The sequence shown here is derived from an EMBL/GenBank/DDBJ whole genome shotgun (WGS) entry which is preliminary data.</text>
</comment>
<proteinExistence type="predicted"/>
<accession>A0A6N9HF08</accession>
<keyword evidence="2" id="KW-1185">Reference proteome</keyword>
<sequence length="552" mass="63154">MNEFLLNEARKEVIRIDKNTQRRLLTAQGLAQLAGQLGLSGFSDDDVLFLWEIGLLRADLVEGSAKSNEMGIEFVCNDVDDFFFVDTRCLAVRENGYGGDGESRQKYDGITPLFHPFRIYVLHHVARVFSLSVSQTQFLKYEEGTRRIFELEIGHIKRWTSKPEFRSRFSDWNCFAELAIVTERLCYPIVFSDVTTPLLFEVERKLIYAKVDNVLREVGVDEVEKIRQELAWTAGRFDDNRSIHVLLRLMNARERSKLKGSLGAAMHILSMAECIRRVGELVFERELSEEDEIGPGQWMDGARRLLYGTERVFDAPKDQLRDYLQIFGLDFGVKVRCYVEGESEYGALAHAVDDFPHVQLVNLRGRVAEKKSLAFLSNLKADHAAGVFSVIMIDGDNDDYIRMVKKAAKEKVFFGRFFISSPDIECENFSDSELLDIAQKYAEKLNVDKDFLESVSKKLNEMTVDIKNNNDLWKVLSQVGLTDVRKGEAWGRALMEYAISHPYKNLNGQVENQQRMIIEAATLLVRMRDIGFLRASALEEMDPETGEVGRRS</sequence>
<dbReference type="RefSeq" id="WP_161025127.1">
    <property type="nucleotide sequence ID" value="NZ_WWCJ01000005.1"/>
</dbReference>
<reference evidence="1 2" key="1">
    <citation type="submission" date="2019-12" db="EMBL/GenBank/DDBJ databases">
        <title>Novel species isolated from a subtropical stream in China.</title>
        <authorList>
            <person name="Lu H."/>
        </authorList>
    </citation>
    <scope>NUCLEOTIDE SEQUENCE [LARGE SCALE GENOMIC DNA]</scope>
    <source>
        <strain evidence="1 2">DS3</strain>
    </source>
</reference>
<dbReference type="Proteomes" id="UP000448575">
    <property type="component" value="Unassembled WGS sequence"/>
</dbReference>
<dbReference type="EMBL" id="WWCJ01000005">
    <property type="protein sequence ID" value="MYN02124.1"/>
    <property type="molecule type" value="Genomic_DNA"/>
</dbReference>
<evidence type="ECO:0000313" key="1">
    <source>
        <dbReference type="EMBL" id="MYN02124.1"/>
    </source>
</evidence>
<name>A0A6N9HF08_9BURK</name>